<evidence type="ECO:0000256" key="5">
    <source>
        <dbReference type="SAM" id="MobiDB-lite"/>
    </source>
</evidence>
<feature type="domain" description="Protein kinase" evidence="6">
    <location>
        <begin position="33"/>
        <end position="309"/>
    </location>
</feature>
<dbReference type="InterPro" id="IPR000719">
    <property type="entry name" value="Prot_kinase_dom"/>
</dbReference>
<dbReference type="PANTHER" id="PTHR43289">
    <property type="entry name" value="MITOGEN-ACTIVATED PROTEIN KINASE KINASE KINASE 20-RELATED"/>
    <property type="match status" value="1"/>
</dbReference>
<feature type="compositionally biased region" description="Polar residues" evidence="5">
    <location>
        <begin position="178"/>
        <end position="187"/>
    </location>
</feature>
<keyword evidence="3 7" id="KW-0418">Kinase</keyword>
<dbReference type="PANTHER" id="PTHR43289:SF6">
    <property type="entry name" value="SERINE_THREONINE-PROTEIN KINASE NEKL-3"/>
    <property type="match status" value="1"/>
</dbReference>
<evidence type="ECO:0000313" key="8">
    <source>
        <dbReference type="Proteomes" id="UP001214250"/>
    </source>
</evidence>
<keyword evidence="1" id="KW-0808">Transferase</keyword>
<dbReference type="PROSITE" id="PS50011">
    <property type="entry name" value="PROTEIN_KINASE_DOM"/>
    <property type="match status" value="1"/>
</dbReference>
<accession>A0ABY7VP00</accession>
<evidence type="ECO:0000256" key="4">
    <source>
        <dbReference type="ARBA" id="ARBA00022840"/>
    </source>
</evidence>
<evidence type="ECO:0000256" key="3">
    <source>
        <dbReference type="ARBA" id="ARBA00022777"/>
    </source>
</evidence>
<dbReference type="EMBL" id="CP117811">
    <property type="protein sequence ID" value="WDE95419.1"/>
    <property type="molecule type" value="Genomic_DNA"/>
</dbReference>
<keyword evidence="2" id="KW-0547">Nucleotide-binding</keyword>
<dbReference type="RefSeq" id="WP_274148957.1">
    <property type="nucleotide sequence ID" value="NZ_CP117811.1"/>
</dbReference>
<dbReference type="GO" id="GO:0016301">
    <property type="term" value="F:kinase activity"/>
    <property type="evidence" value="ECO:0007669"/>
    <property type="project" value="UniProtKB-KW"/>
</dbReference>
<organism evidence="7 8">
    <name type="scientific">Lentisphaera profundi</name>
    <dbReference type="NCBI Taxonomy" id="1658616"/>
    <lineage>
        <taxon>Bacteria</taxon>
        <taxon>Pseudomonadati</taxon>
        <taxon>Lentisphaerota</taxon>
        <taxon>Lentisphaeria</taxon>
        <taxon>Lentisphaerales</taxon>
        <taxon>Lentisphaeraceae</taxon>
        <taxon>Lentisphaera</taxon>
    </lineage>
</organism>
<feature type="region of interest" description="Disordered" evidence="5">
    <location>
        <begin position="178"/>
        <end position="224"/>
    </location>
</feature>
<evidence type="ECO:0000256" key="1">
    <source>
        <dbReference type="ARBA" id="ARBA00022679"/>
    </source>
</evidence>
<evidence type="ECO:0000313" key="7">
    <source>
        <dbReference type="EMBL" id="WDE95419.1"/>
    </source>
</evidence>
<keyword evidence="8" id="KW-1185">Reference proteome</keyword>
<name>A0ABY7VP00_9BACT</name>
<reference evidence="7 8" key="1">
    <citation type="submission" date="2023-02" db="EMBL/GenBank/DDBJ databases">
        <title>Genome sequence of Lentisphaera profundi SAORIC-696.</title>
        <authorList>
            <person name="Kim e."/>
            <person name="Cho J.-C."/>
            <person name="Choi A."/>
            <person name="Kang I."/>
        </authorList>
    </citation>
    <scope>NUCLEOTIDE SEQUENCE [LARGE SCALE GENOMIC DNA]</scope>
    <source>
        <strain evidence="7 8">SAORIC-696</strain>
    </source>
</reference>
<dbReference type="InterPro" id="IPR011009">
    <property type="entry name" value="Kinase-like_dom_sf"/>
</dbReference>
<proteinExistence type="predicted"/>
<evidence type="ECO:0000256" key="2">
    <source>
        <dbReference type="ARBA" id="ARBA00022741"/>
    </source>
</evidence>
<dbReference type="SUPFAM" id="SSF56112">
    <property type="entry name" value="Protein kinase-like (PK-like)"/>
    <property type="match status" value="1"/>
</dbReference>
<dbReference type="Gene3D" id="3.30.200.20">
    <property type="entry name" value="Phosphorylase Kinase, domain 1"/>
    <property type="match status" value="1"/>
</dbReference>
<evidence type="ECO:0000259" key="6">
    <source>
        <dbReference type="PROSITE" id="PS50011"/>
    </source>
</evidence>
<keyword evidence="4" id="KW-0067">ATP-binding</keyword>
<dbReference type="Gene3D" id="1.10.510.10">
    <property type="entry name" value="Transferase(Phosphotransferase) domain 1"/>
    <property type="match status" value="1"/>
</dbReference>
<protein>
    <submittedName>
        <fullName evidence="7">Protein kinase</fullName>
    </submittedName>
</protein>
<sequence>MSTENNTSTINDDSELSLWKKNNLNSTKDDSRYSDISLISSRKNKNIYSAHDKKFNRTITLVEPNDDNEDQLDFINEILITSSFEHPNIIQILDFGVWKEDIPYYTMQETDSLAFKDYISNENSSESQNLTIFLKTCEALSYAHSKHITHNTLDTTNIHISPSGEVTISGWKQINKVEVQTQSTPPENQDKTKGTASEENEEADQEKASEENEEADQENKDTEVPLNINADISSLGSILKILYSQDPEKNPPEAISVAITKTLTSALTNNPEQSYQNVNELKGEIEDFLKSQTSNTQEAGFFKSINLLFQENQSICSVLLLTLGLLIAFSVYSLMEIYDKNIVLKKSVEQVKKDNRKLKKSLKVEATINAKFLKSELQKTEKLMSYPLYFQSPNSSSKQALDIYFSQRDQKKHHKEKFMILMIRQDFESIVKRKIKAPQALIRIARNFAKKPKAENGLLKEEKDFNLLLILVNKLPFAMQEFKEQFIERAICYRNEIEQKTTVSPNIVRQLIKVWNPDWSTKNFSYNPDKMNSRLKGSEVKILLDDTPYSSGKSFLRFLKINNLDLRQSGIESLDQINGLKLQNLDIRATNIQNFPTHETALKIDTLLLNPDQFDDEALKNVPATVNIIKRK</sequence>
<gene>
    <name evidence="7" type="ORF">PQO03_06770</name>
</gene>
<dbReference type="Pfam" id="PF00069">
    <property type="entry name" value="Pkinase"/>
    <property type="match status" value="1"/>
</dbReference>
<dbReference type="Proteomes" id="UP001214250">
    <property type="component" value="Chromosome 1"/>
</dbReference>